<reference evidence="2" key="1">
    <citation type="submission" date="2014-05" db="EMBL/GenBank/DDBJ databases">
        <title>Genome sequence of Mycobacterium aromaticivorans strain JS19b1T (= DSM 45407T).</title>
        <authorList>
            <person name="Kwak Y."/>
            <person name="Park G.-S."/>
            <person name="Li Q.X."/>
            <person name="Lee S.-E."/>
            <person name="Shin J.-H."/>
        </authorList>
    </citation>
    <scope>NUCLEOTIDE SEQUENCE [LARGE SCALE GENOMIC DNA]</scope>
    <source>
        <strain evidence="2">JS19b1</strain>
    </source>
</reference>
<dbReference type="eggNOG" id="COG4106">
    <property type="taxonomic scope" value="Bacteria"/>
</dbReference>
<accession>A0A064CNS9</accession>
<dbReference type="AlphaFoldDB" id="A0A064CNS9"/>
<comment type="caution">
    <text evidence="2">The sequence shown here is derived from an EMBL/GenBank/DDBJ whole genome shotgun (WGS) entry which is preliminary data.</text>
</comment>
<dbReference type="InterPro" id="IPR013216">
    <property type="entry name" value="Methyltransf_11"/>
</dbReference>
<feature type="domain" description="Methyltransferase type 11" evidence="1">
    <location>
        <begin position="36"/>
        <end position="132"/>
    </location>
</feature>
<dbReference type="GO" id="GO:0032259">
    <property type="term" value="P:methylation"/>
    <property type="evidence" value="ECO:0007669"/>
    <property type="project" value="UniProtKB-KW"/>
</dbReference>
<organism evidence="2 3">
    <name type="scientific">Mycolicibacterium aromaticivorans JS19b1 = JCM 16368</name>
    <dbReference type="NCBI Taxonomy" id="1440774"/>
    <lineage>
        <taxon>Bacteria</taxon>
        <taxon>Bacillati</taxon>
        <taxon>Actinomycetota</taxon>
        <taxon>Actinomycetes</taxon>
        <taxon>Mycobacteriales</taxon>
        <taxon>Mycobacteriaceae</taxon>
        <taxon>Mycolicibacterium</taxon>
    </lineage>
</organism>
<keyword evidence="3" id="KW-1185">Reference proteome</keyword>
<dbReference type="SUPFAM" id="SSF53335">
    <property type="entry name" value="S-adenosyl-L-methionine-dependent methyltransferases"/>
    <property type="match status" value="1"/>
</dbReference>
<dbReference type="RefSeq" id="WP_036347746.1">
    <property type="nucleotide sequence ID" value="NZ_JALN02000001.1"/>
</dbReference>
<dbReference type="Gene3D" id="3.40.50.150">
    <property type="entry name" value="Vaccinia Virus protein VP39"/>
    <property type="match status" value="1"/>
</dbReference>
<dbReference type="PANTHER" id="PTHR43861">
    <property type="entry name" value="TRANS-ACONITATE 2-METHYLTRANSFERASE-RELATED"/>
    <property type="match status" value="1"/>
</dbReference>
<sequence length="256" mass="27550">MADWSGQDYSRVSGLQRSVAAESLAELVVDGSEWILDIGCGDGFLTAEIAARLPHGYIVGVDASPRMVATAVHRGPASPAGPVYVCADARRLPFSRSFDMVVSFNALHWVPQLGEALTAVAAVLRQHGRALIQMVCAGKRPSIESTAMQVAAAPRWSSSFAGFSTPFIHPDPVELSELADGCGLRVASMAVLDREWDFGTVEQFTAWCTVGSTSWTDRLPESDRAAFVDDLVAAYQPVTGRAGLLRFMQVRAELHL</sequence>
<evidence type="ECO:0000313" key="2">
    <source>
        <dbReference type="EMBL" id="KDF02225.1"/>
    </source>
</evidence>
<dbReference type="EMBL" id="JALN02000001">
    <property type="protein sequence ID" value="KDF02225.1"/>
    <property type="molecule type" value="Genomic_DNA"/>
</dbReference>
<name>A0A064CNS9_9MYCO</name>
<gene>
    <name evidence="2" type="ORF">Y900_025650</name>
</gene>
<evidence type="ECO:0000313" key="3">
    <source>
        <dbReference type="Proteomes" id="UP000022835"/>
    </source>
</evidence>
<dbReference type="PANTHER" id="PTHR43861:SF1">
    <property type="entry name" value="TRANS-ACONITATE 2-METHYLTRANSFERASE"/>
    <property type="match status" value="1"/>
</dbReference>
<keyword evidence="2" id="KW-0808">Transferase</keyword>
<dbReference type="InterPro" id="IPR029063">
    <property type="entry name" value="SAM-dependent_MTases_sf"/>
</dbReference>
<proteinExistence type="predicted"/>
<dbReference type="Proteomes" id="UP000022835">
    <property type="component" value="Unassembled WGS sequence"/>
</dbReference>
<dbReference type="STRING" id="1440774.Y900_025650"/>
<protein>
    <submittedName>
        <fullName evidence="2">SAM-dependent methyltransferase</fullName>
    </submittedName>
</protein>
<evidence type="ECO:0000259" key="1">
    <source>
        <dbReference type="Pfam" id="PF08241"/>
    </source>
</evidence>
<dbReference type="Pfam" id="PF08241">
    <property type="entry name" value="Methyltransf_11"/>
    <property type="match status" value="1"/>
</dbReference>
<dbReference type="OrthoDB" id="5174037at2"/>
<keyword evidence="2" id="KW-0489">Methyltransferase</keyword>
<dbReference type="CDD" id="cd02440">
    <property type="entry name" value="AdoMet_MTases"/>
    <property type="match status" value="1"/>
</dbReference>
<dbReference type="GO" id="GO:0008757">
    <property type="term" value="F:S-adenosylmethionine-dependent methyltransferase activity"/>
    <property type="evidence" value="ECO:0007669"/>
    <property type="project" value="InterPro"/>
</dbReference>